<gene>
    <name evidence="1" type="ORF">C4B24_04705</name>
</gene>
<name>A0A4R0XLS7_9MOLU</name>
<proteinExistence type="predicted"/>
<dbReference type="RefSeq" id="WP_131599604.1">
    <property type="nucleotide sequence ID" value="NZ_PSZO01000054.1"/>
</dbReference>
<organism evidence="1 2">
    <name type="scientific">Mycoplasma marinum</name>
    <dbReference type="NCBI Taxonomy" id="1937190"/>
    <lineage>
        <taxon>Bacteria</taxon>
        <taxon>Bacillati</taxon>
        <taxon>Mycoplasmatota</taxon>
        <taxon>Mollicutes</taxon>
        <taxon>Mycoplasmataceae</taxon>
        <taxon>Mycoplasma</taxon>
    </lineage>
</organism>
<comment type="caution">
    <text evidence="1">The sequence shown here is derived from an EMBL/GenBank/DDBJ whole genome shotgun (WGS) entry which is preliminary data.</text>
</comment>
<sequence length="154" mass="18297">MSYLEEMESRVKTMISSGILFNIGDIPIKPRRDDLPQHYTKKESGPGLDQFRMQIIIDSNTIFQHEHDNCKDKRILIDIKQYKNNTKRMRVNILCRKSTFVFDKVEKRDGTHTYYLVTGFKLYEYKIKKFKSISLGETCVEDLNQVYWTLKNCV</sequence>
<accession>A0A4R0XLS7</accession>
<reference evidence="1 2" key="1">
    <citation type="submission" date="2018-02" db="EMBL/GenBank/DDBJ databases">
        <title>Mycoplasma marinum and Mycoplasma todarodis sp. nov., moderately halophilic and psychrotolerant mycoplasmas isolated from cephalopods.</title>
        <authorList>
            <person name="Viver T."/>
        </authorList>
    </citation>
    <scope>NUCLEOTIDE SEQUENCE [LARGE SCALE GENOMIC DNA]</scope>
    <source>
        <strain evidence="1 2">PE</strain>
    </source>
</reference>
<dbReference type="EMBL" id="PSZO01000054">
    <property type="protein sequence ID" value="TCG10382.1"/>
    <property type="molecule type" value="Genomic_DNA"/>
</dbReference>
<dbReference type="AlphaFoldDB" id="A0A4R0XLS7"/>
<evidence type="ECO:0000313" key="2">
    <source>
        <dbReference type="Proteomes" id="UP000294192"/>
    </source>
</evidence>
<evidence type="ECO:0000313" key="1">
    <source>
        <dbReference type="EMBL" id="TCG10382.1"/>
    </source>
</evidence>
<protein>
    <submittedName>
        <fullName evidence="1">Uncharacterized protein</fullName>
    </submittedName>
</protein>
<keyword evidence="2" id="KW-1185">Reference proteome</keyword>
<dbReference type="Proteomes" id="UP000294192">
    <property type="component" value="Unassembled WGS sequence"/>
</dbReference>